<dbReference type="InterPro" id="IPR003131">
    <property type="entry name" value="T1-type_BTB"/>
</dbReference>
<evidence type="ECO:0000313" key="3">
    <source>
        <dbReference type="EMBL" id="CDJ66791.1"/>
    </source>
</evidence>
<name>U6MS05_9EIME</name>
<feature type="coiled-coil region" evidence="1">
    <location>
        <begin position="21"/>
        <end position="77"/>
    </location>
</feature>
<dbReference type="PANTHER" id="PTHR11145:SF8">
    <property type="entry name" value="RE57120P"/>
    <property type="match status" value="1"/>
</dbReference>
<evidence type="ECO:0000256" key="1">
    <source>
        <dbReference type="SAM" id="Coils"/>
    </source>
</evidence>
<gene>
    <name evidence="3" type="ORF">ENH_00025360</name>
</gene>
<dbReference type="VEuPathDB" id="ToxoDB:ENH_00025360"/>
<feature type="domain" description="Potassium channel tetramerisation-type BTB" evidence="2">
    <location>
        <begin position="110"/>
        <end position="170"/>
    </location>
</feature>
<feature type="non-terminal residue" evidence="3">
    <location>
        <position position="1"/>
    </location>
</feature>
<dbReference type="Proteomes" id="UP000030754">
    <property type="component" value="Unassembled WGS sequence"/>
</dbReference>
<dbReference type="CDD" id="cd18316">
    <property type="entry name" value="BTB_POZ_KCTD-like"/>
    <property type="match status" value="1"/>
</dbReference>
<keyword evidence="1" id="KW-0175">Coiled coil</keyword>
<dbReference type="InterPro" id="IPR045068">
    <property type="entry name" value="BACURD1-3"/>
</dbReference>
<dbReference type="SUPFAM" id="SSF54695">
    <property type="entry name" value="POZ domain"/>
    <property type="match status" value="1"/>
</dbReference>
<reference evidence="3" key="1">
    <citation type="submission" date="2013-10" db="EMBL/GenBank/DDBJ databases">
        <title>Genomic analysis of the causative agents of coccidiosis in chickens.</title>
        <authorList>
            <person name="Reid A.J."/>
            <person name="Blake D."/>
            <person name="Billington K."/>
            <person name="Browne H."/>
            <person name="Dunn M."/>
            <person name="Hung S."/>
            <person name="Kawahara F."/>
            <person name="Miranda-Saavedra D."/>
            <person name="Mourier T."/>
            <person name="Nagra H."/>
            <person name="Otto T.D."/>
            <person name="Rawlings N."/>
            <person name="Sanchez A."/>
            <person name="Sanders M."/>
            <person name="Subramaniam C."/>
            <person name="Tay Y."/>
            <person name="Dear P."/>
            <person name="Doerig C."/>
            <person name="Gruber A."/>
            <person name="Parkinson J."/>
            <person name="Shirley M."/>
            <person name="Wan K.L."/>
            <person name="Berriman M."/>
            <person name="Tomley F."/>
            <person name="Pain A."/>
        </authorList>
    </citation>
    <scope>NUCLEOTIDE SEQUENCE [LARGE SCALE GENOMIC DNA]</scope>
    <source>
        <strain evidence="3">Houghton</strain>
    </source>
</reference>
<dbReference type="PANTHER" id="PTHR11145">
    <property type="entry name" value="BTB/POZ DOMAIN-CONTAINING ADAPTER FOR CUL3-MEDIATED RHOA DEGRADATION PROTEIN FAMILY MEMBER"/>
    <property type="match status" value="1"/>
</dbReference>
<reference evidence="3" key="2">
    <citation type="submission" date="2013-10" db="EMBL/GenBank/DDBJ databases">
        <authorList>
            <person name="Aslett M."/>
        </authorList>
    </citation>
    <scope>NUCLEOTIDE SEQUENCE [LARGE SCALE GENOMIC DNA]</scope>
    <source>
        <strain evidence="3">Houghton</strain>
    </source>
</reference>
<dbReference type="OrthoDB" id="347268at2759"/>
<dbReference type="AlphaFoldDB" id="U6MS05"/>
<dbReference type="Gene3D" id="3.30.710.10">
    <property type="entry name" value="Potassium Channel Kv1.1, Chain A"/>
    <property type="match status" value="1"/>
</dbReference>
<organism evidence="3 4">
    <name type="scientific">Eimeria necatrix</name>
    <dbReference type="NCBI Taxonomy" id="51315"/>
    <lineage>
        <taxon>Eukaryota</taxon>
        <taxon>Sar</taxon>
        <taxon>Alveolata</taxon>
        <taxon>Apicomplexa</taxon>
        <taxon>Conoidasida</taxon>
        <taxon>Coccidia</taxon>
        <taxon>Eucoccidiorida</taxon>
        <taxon>Eimeriorina</taxon>
        <taxon>Eimeriidae</taxon>
        <taxon>Eimeria</taxon>
    </lineage>
</organism>
<dbReference type="RefSeq" id="XP_013435258.1">
    <property type="nucleotide sequence ID" value="XM_013579804.1"/>
</dbReference>
<dbReference type="GeneID" id="25472705"/>
<proteinExistence type="predicted"/>
<evidence type="ECO:0000313" key="4">
    <source>
        <dbReference type="Proteomes" id="UP000030754"/>
    </source>
</evidence>
<dbReference type="InterPro" id="IPR011333">
    <property type="entry name" value="SKP1/BTB/POZ_sf"/>
</dbReference>
<evidence type="ECO:0000259" key="2">
    <source>
        <dbReference type="Pfam" id="PF02214"/>
    </source>
</evidence>
<keyword evidence="4" id="KW-1185">Reference proteome</keyword>
<dbReference type="Pfam" id="PF02214">
    <property type="entry name" value="BTB_2"/>
    <property type="match status" value="1"/>
</dbReference>
<dbReference type="EMBL" id="HG723812">
    <property type="protein sequence ID" value="CDJ66791.1"/>
    <property type="molecule type" value="Genomic_DNA"/>
</dbReference>
<dbReference type="GO" id="GO:0051260">
    <property type="term" value="P:protein homooligomerization"/>
    <property type="evidence" value="ECO:0007669"/>
    <property type="project" value="InterPro"/>
</dbReference>
<sequence>DLVRRKKEFEEEKKRAWALFQQDKENEYNKIKEERRAAHAELQQQLKQLEVERSDTRAKLQQEKQKFKQEQEKARRKHVLERERFRQQVLQFEQQQQQVAAASVAAATVVDLNVGGVVFEASRQTLIQQKGSFLETLFSGKLLFNRDQQGRVFFDRDPELFRIILNFLRHPEAPPQPRACYRV</sequence>
<protein>
    <recommendedName>
        <fullName evidence="2">Potassium channel tetramerisation-type BTB domain-containing protein</fullName>
    </recommendedName>
</protein>
<accession>U6MS05</accession>